<accession>A0A419ESF6</accession>
<gene>
    <name evidence="3" type="ORF">C4532_15950</name>
</gene>
<reference evidence="3 4" key="1">
    <citation type="journal article" date="2017" name="ISME J.">
        <title>Energy and carbon metabolisms in a deep terrestrial subsurface fluid microbial community.</title>
        <authorList>
            <person name="Momper L."/>
            <person name="Jungbluth S.P."/>
            <person name="Lee M.D."/>
            <person name="Amend J.P."/>
        </authorList>
    </citation>
    <scope>NUCLEOTIDE SEQUENCE [LARGE SCALE GENOMIC DNA]</scope>
    <source>
        <strain evidence="3">SURF_17</strain>
    </source>
</reference>
<comment type="caution">
    <text evidence="3">The sequence shown here is derived from an EMBL/GenBank/DDBJ whole genome shotgun (WGS) entry which is preliminary data.</text>
</comment>
<dbReference type="InterPro" id="IPR022038">
    <property type="entry name" value="Ig-like_bact"/>
</dbReference>
<organism evidence="3 4">
    <name type="scientific">Candidatus Abyssobacteria bacterium SURF_17</name>
    <dbReference type="NCBI Taxonomy" id="2093361"/>
    <lineage>
        <taxon>Bacteria</taxon>
        <taxon>Pseudomonadati</taxon>
        <taxon>Candidatus Hydrogenedentota</taxon>
        <taxon>Candidatus Abyssobacteria</taxon>
    </lineage>
</organism>
<dbReference type="Gene3D" id="2.130.10.10">
    <property type="entry name" value="YVTN repeat-like/Quinoprotein amine dehydrogenase"/>
    <property type="match status" value="1"/>
</dbReference>
<protein>
    <recommendedName>
        <fullName evidence="2">Ig-like domain-containing protein</fullName>
    </recommendedName>
</protein>
<feature type="domain" description="Ig-like" evidence="2">
    <location>
        <begin position="600"/>
        <end position="653"/>
    </location>
</feature>
<dbReference type="SUPFAM" id="SSF101898">
    <property type="entry name" value="NHL repeat"/>
    <property type="match status" value="1"/>
</dbReference>
<dbReference type="SUPFAM" id="SSF49265">
    <property type="entry name" value="Fibronectin type III"/>
    <property type="match status" value="1"/>
</dbReference>
<keyword evidence="1" id="KW-0732">Signal</keyword>
<feature type="signal peptide" evidence="1">
    <location>
        <begin position="1"/>
        <end position="25"/>
    </location>
</feature>
<dbReference type="AlphaFoldDB" id="A0A419ESF6"/>
<dbReference type="Proteomes" id="UP000285961">
    <property type="component" value="Unassembled WGS sequence"/>
</dbReference>
<dbReference type="InterPro" id="IPR015943">
    <property type="entry name" value="WD40/YVTN_repeat-like_dom_sf"/>
</dbReference>
<dbReference type="InterPro" id="IPR013783">
    <property type="entry name" value="Ig-like_fold"/>
</dbReference>
<dbReference type="Gene3D" id="2.60.40.10">
    <property type="entry name" value="Immunoglobulins"/>
    <property type="match status" value="1"/>
</dbReference>
<evidence type="ECO:0000256" key="1">
    <source>
        <dbReference type="SAM" id="SignalP"/>
    </source>
</evidence>
<dbReference type="PANTHER" id="PTHR40274">
    <property type="entry name" value="VIRGINIAMYCIN B LYASE"/>
    <property type="match status" value="1"/>
</dbReference>
<feature type="chain" id="PRO_5019070821" description="Ig-like domain-containing protein" evidence="1">
    <location>
        <begin position="26"/>
        <end position="742"/>
    </location>
</feature>
<evidence type="ECO:0000313" key="4">
    <source>
        <dbReference type="Proteomes" id="UP000285961"/>
    </source>
</evidence>
<proteinExistence type="predicted"/>
<evidence type="ECO:0000313" key="3">
    <source>
        <dbReference type="EMBL" id="RJP66562.1"/>
    </source>
</evidence>
<dbReference type="PANTHER" id="PTHR40274:SF3">
    <property type="entry name" value="VIRGINIAMYCIN B LYASE"/>
    <property type="match status" value="1"/>
</dbReference>
<name>A0A419ESF6_9BACT</name>
<dbReference type="Pfam" id="PF13750">
    <property type="entry name" value="Big_3_3"/>
    <property type="match status" value="1"/>
</dbReference>
<sequence length="742" mass="79299">MLTIRKTIVWTITLLFILSASSAWAVTSTLWEADSREDFEAGEPDGVSIRAPGEITLGPSASVTMLDALYAWTLAEDSKKSIYAGTGNDGKIFKIPVKGEPTLFADLELQQVFALAVDARDTLYAAGFPGGKIYAINTQGAVSEYADTGQNAVWALSIGPDGTLFAGTGDEGQIFKIEPGGKATTLYDSPERRILTLISDDEGNLYAGSEQNGIIYRIDPSGRPFVFCDTDLEEIVSMTFDADGNLFAVSSPGELFMKIPPVAVPSFPRPSGEGAAEAAVAAAASQQPQAPGPMPGMPAIPSPKKRTCIVYKIAKDGAATKFWTSPEKLIFSIALSGDTLLAGSGDEGIVYEISPTREAGTYYKADQKQVLKLHRSHSGAIVASLGNDAGIIRFSEGYAAKGTFISNVHDATAISRWGRVFWEADVPAGASLSVATRSGNSETPDDTWSEWSEEHKGAEGFDSVSPAARYVQWRVLFSTSDSRRSPVLRKVTVAYLQSNLAPTVQSVTVGSNGGEKKNGSNPAEMAKALAGVAAGGAGQEEGAKAKATKEGVKTAPAAPQTKVKVKWEASDENGDTLEYAVYFKGLEETRWKLLKDELTEKTYEWDTEAVPDGEYHIKVAATDSPSNPEAEALTDERVSEPFTIDNTPPRVEGLKAARTDTKGSYQITCTVSDNLSPVRTAHYSVDAGDWMPLFPADGIFDSPSERVEFTLDSLEQGEHTIVVKATDYFGNVGAGKITFTVK</sequence>
<evidence type="ECO:0000259" key="2">
    <source>
        <dbReference type="Pfam" id="PF13750"/>
    </source>
</evidence>
<dbReference type="EMBL" id="QZKI01000114">
    <property type="protein sequence ID" value="RJP66562.1"/>
    <property type="molecule type" value="Genomic_DNA"/>
</dbReference>
<dbReference type="InterPro" id="IPR051344">
    <property type="entry name" value="Vgb"/>
</dbReference>
<dbReference type="InterPro" id="IPR036116">
    <property type="entry name" value="FN3_sf"/>
</dbReference>